<dbReference type="EMBL" id="JAULSR010000002">
    <property type="protein sequence ID" value="KAK0630147.1"/>
    <property type="molecule type" value="Genomic_DNA"/>
</dbReference>
<keyword evidence="1" id="KW-0812">Transmembrane</keyword>
<dbReference type="Proteomes" id="UP001174934">
    <property type="component" value="Unassembled WGS sequence"/>
</dbReference>
<accession>A0AA39XB18</accession>
<sequence length="218" mass="25391">MNRGVKGRQTHGWRLWREWMDGWDVDSFFRLSSPRFPGPLPFPTSRLGGANVSFERISRRSFPPPLVPSLGRFPIGILEVSQHIRSFHCYYVAHPLLRIRTLFCFKGFSLPLCAFFNISIFLFLLPVPDGVIPPLRRIYTPASTIRQHAPPFCEITSRFLHTDVLFRPARRISLCLLRCTQRPDETGGLLTKPTHDPYKWRHCLLLLDLNRFLPPQHF</sequence>
<reference evidence="2" key="1">
    <citation type="submission" date="2023-06" db="EMBL/GenBank/DDBJ databases">
        <title>Genome-scale phylogeny and comparative genomics of the fungal order Sordariales.</title>
        <authorList>
            <consortium name="Lawrence Berkeley National Laboratory"/>
            <person name="Hensen N."/>
            <person name="Bonometti L."/>
            <person name="Westerberg I."/>
            <person name="Brannstrom I.O."/>
            <person name="Guillou S."/>
            <person name="Cros-Aarteil S."/>
            <person name="Calhoun S."/>
            <person name="Haridas S."/>
            <person name="Kuo A."/>
            <person name="Mondo S."/>
            <person name="Pangilinan J."/>
            <person name="Riley R."/>
            <person name="LaButti K."/>
            <person name="Andreopoulos B."/>
            <person name="Lipzen A."/>
            <person name="Chen C."/>
            <person name="Yanf M."/>
            <person name="Daum C."/>
            <person name="Ng V."/>
            <person name="Clum A."/>
            <person name="Steindorff A."/>
            <person name="Ohm R."/>
            <person name="Martin F."/>
            <person name="Silar P."/>
            <person name="Natvig D."/>
            <person name="Lalanne C."/>
            <person name="Gautier V."/>
            <person name="Ament-velasquez S.L."/>
            <person name="Kruys A."/>
            <person name="Hutchinson M.I."/>
            <person name="Powell A.J."/>
            <person name="Barry K."/>
            <person name="Miller A.N."/>
            <person name="Grigoriev I.V."/>
            <person name="Debuchy R."/>
            <person name="Gladieux P."/>
            <person name="Thoren M.H."/>
            <person name="Johannesson H."/>
        </authorList>
    </citation>
    <scope>NUCLEOTIDE SEQUENCE</scope>
    <source>
        <strain evidence="2">SMH3391-2</strain>
    </source>
</reference>
<comment type="caution">
    <text evidence="2">The sequence shown here is derived from an EMBL/GenBank/DDBJ whole genome shotgun (WGS) entry which is preliminary data.</text>
</comment>
<protein>
    <submittedName>
        <fullName evidence="2">Uncharacterized protein</fullName>
    </submittedName>
</protein>
<evidence type="ECO:0000313" key="3">
    <source>
        <dbReference type="Proteomes" id="UP001174934"/>
    </source>
</evidence>
<dbReference type="AlphaFoldDB" id="A0AA39XB18"/>
<keyword evidence="1" id="KW-1133">Transmembrane helix</keyword>
<organism evidence="2 3">
    <name type="scientific">Bombardia bombarda</name>
    <dbReference type="NCBI Taxonomy" id="252184"/>
    <lineage>
        <taxon>Eukaryota</taxon>
        <taxon>Fungi</taxon>
        <taxon>Dikarya</taxon>
        <taxon>Ascomycota</taxon>
        <taxon>Pezizomycotina</taxon>
        <taxon>Sordariomycetes</taxon>
        <taxon>Sordariomycetidae</taxon>
        <taxon>Sordariales</taxon>
        <taxon>Lasiosphaeriaceae</taxon>
        <taxon>Bombardia</taxon>
    </lineage>
</organism>
<proteinExistence type="predicted"/>
<evidence type="ECO:0000256" key="1">
    <source>
        <dbReference type="SAM" id="Phobius"/>
    </source>
</evidence>
<feature type="transmembrane region" description="Helical" evidence="1">
    <location>
        <begin position="108"/>
        <end position="127"/>
    </location>
</feature>
<keyword evidence="3" id="KW-1185">Reference proteome</keyword>
<gene>
    <name evidence="2" type="ORF">B0T17DRAFT_212005</name>
</gene>
<keyword evidence="1" id="KW-0472">Membrane</keyword>
<evidence type="ECO:0000313" key="2">
    <source>
        <dbReference type="EMBL" id="KAK0630147.1"/>
    </source>
</evidence>
<name>A0AA39XB18_9PEZI</name>